<accession>A0AAD7F910</accession>
<evidence type="ECO:0000313" key="2">
    <source>
        <dbReference type="Proteomes" id="UP001221142"/>
    </source>
</evidence>
<comment type="caution">
    <text evidence="1">The sequence shown here is derived from an EMBL/GenBank/DDBJ whole genome shotgun (WGS) entry which is preliminary data.</text>
</comment>
<reference evidence="1" key="1">
    <citation type="submission" date="2023-03" db="EMBL/GenBank/DDBJ databases">
        <title>Massive genome expansion in bonnet fungi (Mycena s.s.) driven by repeated elements and novel gene families across ecological guilds.</title>
        <authorList>
            <consortium name="Lawrence Berkeley National Laboratory"/>
            <person name="Harder C.B."/>
            <person name="Miyauchi S."/>
            <person name="Viragh M."/>
            <person name="Kuo A."/>
            <person name="Thoen E."/>
            <person name="Andreopoulos B."/>
            <person name="Lu D."/>
            <person name="Skrede I."/>
            <person name="Drula E."/>
            <person name="Henrissat B."/>
            <person name="Morin E."/>
            <person name="Kohler A."/>
            <person name="Barry K."/>
            <person name="LaButti K."/>
            <person name="Morin E."/>
            <person name="Salamov A."/>
            <person name="Lipzen A."/>
            <person name="Mereny Z."/>
            <person name="Hegedus B."/>
            <person name="Baldrian P."/>
            <person name="Stursova M."/>
            <person name="Weitz H."/>
            <person name="Taylor A."/>
            <person name="Grigoriev I.V."/>
            <person name="Nagy L.G."/>
            <person name="Martin F."/>
            <person name="Kauserud H."/>
        </authorList>
    </citation>
    <scope>NUCLEOTIDE SEQUENCE</scope>
    <source>
        <strain evidence="1">9284</strain>
    </source>
</reference>
<name>A0AAD7F910_9AGAR</name>
<proteinExistence type="predicted"/>
<organism evidence="1 2">
    <name type="scientific">Roridomyces roridus</name>
    <dbReference type="NCBI Taxonomy" id="1738132"/>
    <lineage>
        <taxon>Eukaryota</taxon>
        <taxon>Fungi</taxon>
        <taxon>Dikarya</taxon>
        <taxon>Basidiomycota</taxon>
        <taxon>Agaricomycotina</taxon>
        <taxon>Agaricomycetes</taxon>
        <taxon>Agaricomycetidae</taxon>
        <taxon>Agaricales</taxon>
        <taxon>Marasmiineae</taxon>
        <taxon>Mycenaceae</taxon>
        <taxon>Roridomyces</taxon>
    </lineage>
</organism>
<keyword evidence="2" id="KW-1185">Reference proteome</keyword>
<evidence type="ECO:0000313" key="1">
    <source>
        <dbReference type="EMBL" id="KAJ7609812.1"/>
    </source>
</evidence>
<dbReference type="EMBL" id="JARKIF010000037">
    <property type="protein sequence ID" value="KAJ7609812.1"/>
    <property type="molecule type" value="Genomic_DNA"/>
</dbReference>
<gene>
    <name evidence="1" type="ORF">FB45DRAFT_1038285</name>
</gene>
<dbReference type="AlphaFoldDB" id="A0AAD7F910"/>
<protein>
    <submittedName>
        <fullName evidence="1">Uncharacterized protein</fullName>
    </submittedName>
</protein>
<dbReference type="Proteomes" id="UP001221142">
    <property type="component" value="Unassembled WGS sequence"/>
</dbReference>
<sequence>MGNFPRQSTPSAVAPVQVTCNIRADPISPTAAFPHGWAQQSIPYGKFEGYTQSQSDGTALVVSFSYTPGSTSHFPMASTTTYNQYSYLAAIMSFSSDSNDLGSASNNFAYFGKSGNVPEGPPAPGTPNSFGDALNMHQLAVETALWSYDPTTWAHGDVGQHQRRFHPGEYILE</sequence>